<comment type="caution">
    <text evidence="2">The sequence shown here is derived from an EMBL/GenBank/DDBJ whole genome shotgun (WGS) entry which is preliminary data.</text>
</comment>
<evidence type="ECO:0000313" key="3">
    <source>
        <dbReference type="Proteomes" id="UP001148018"/>
    </source>
</evidence>
<proteinExistence type="predicted"/>
<feature type="region of interest" description="Disordered" evidence="1">
    <location>
        <begin position="1"/>
        <end position="23"/>
    </location>
</feature>
<organism evidence="2 3">
    <name type="scientific">Muraenolepis orangiensis</name>
    <name type="common">Patagonian moray cod</name>
    <dbReference type="NCBI Taxonomy" id="630683"/>
    <lineage>
        <taxon>Eukaryota</taxon>
        <taxon>Metazoa</taxon>
        <taxon>Chordata</taxon>
        <taxon>Craniata</taxon>
        <taxon>Vertebrata</taxon>
        <taxon>Euteleostomi</taxon>
        <taxon>Actinopterygii</taxon>
        <taxon>Neopterygii</taxon>
        <taxon>Teleostei</taxon>
        <taxon>Neoteleostei</taxon>
        <taxon>Acanthomorphata</taxon>
        <taxon>Zeiogadaria</taxon>
        <taxon>Gadariae</taxon>
        <taxon>Gadiformes</taxon>
        <taxon>Muraenolepidoidei</taxon>
        <taxon>Muraenolepididae</taxon>
        <taxon>Muraenolepis</taxon>
    </lineage>
</organism>
<dbReference type="Proteomes" id="UP001148018">
    <property type="component" value="Unassembled WGS sequence"/>
</dbReference>
<reference evidence="2" key="1">
    <citation type="submission" date="2022-07" db="EMBL/GenBank/DDBJ databases">
        <title>Chromosome-level genome of Muraenolepis orangiensis.</title>
        <authorList>
            <person name="Kim J."/>
        </authorList>
    </citation>
    <scope>NUCLEOTIDE SEQUENCE</scope>
    <source>
        <strain evidence="2">KU_S4_2022</strain>
        <tissue evidence="2">Muscle</tissue>
    </source>
</reference>
<accession>A0A9Q0I256</accession>
<gene>
    <name evidence="2" type="ORF">NHX12_023075</name>
</gene>
<sequence>MESRLSEVSAELSRRSELQEGVEQRAQRAEHQLVVLRERLQGVQADLLVVDGHRDALTHKHVA</sequence>
<name>A0A9Q0I256_9TELE</name>
<dbReference type="EMBL" id="JANIIK010006209">
    <property type="protein sequence ID" value="KAJ3580766.1"/>
    <property type="molecule type" value="Genomic_DNA"/>
</dbReference>
<keyword evidence="3" id="KW-1185">Reference proteome</keyword>
<evidence type="ECO:0000256" key="1">
    <source>
        <dbReference type="SAM" id="MobiDB-lite"/>
    </source>
</evidence>
<feature type="non-terminal residue" evidence="2">
    <location>
        <position position="63"/>
    </location>
</feature>
<evidence type="ECO:0000313" key="2">
    <source>
        <dbReference type="EMBL" id="KAJ3580766.1"/>
    </source>
</evidence>
<protein>
    <submittedName>
        <fullName evidence="2">Uncharacterized protein</fullName>
    </submittedName>
</protein>
<dbReference type="AlphaFoldDB" id="A0A9Q0I256"/>
<dbReference type="OrthoDB" id="5832575at2759"/>
<feature type="compositionally biased region" description="Basic and acidic residues" evidence="1">
    <location>
        <begin position="12"/>
        <end position="23"/>
    </location>
</feature>